<dbReference type="InterPro" id="IPR057770">
    <property type="entry name" value="YscD/Y4YQ_C"/>
</dbReference>
<keyword evidence="1" id="KW-0472">Membrane</keyword>
<dbReference type="Pfam" id="PF23893">
    <property type="entry name" value="Y4YQ_C"/>
    <property type="match status" value="1"/>
</dbReference>
<keyword evidence="1" id="KW-1133">Transmembrane helix</keyword>
<feature type="transmembrane region" description="Helical" evidence="1">
    <location>
        <begin position="148"/>
        <end position="168"/>
    </location>
</feature>
<comment type="caution">
    <text evidence="3">The sequence shown here is derived from an EMBL/GenBank/DDBJ whole genome shotgun (WGS) entry which is preliminary data.</text>
</comment>
<dbReference type="Proteomes" id="UP000737171">
    <property type="component" value="Unassembled WGS sequence"/>
</dbReference>
<evidence type="ECO:0000313" key="4">
    <source>
        <dbReference type="Proteomes" id="UP000737171"/>
    </source>
</evidence>
<evidence type="ECO:0000313" key="3">
    <source>
        <dbReference type="EMBL" id="NRF67261.1"/>
    </source>
</evidence>
<name>A0ABX2EF88_9BURK</name>
<keyword evidence="4" id="KW-1185">Reference proteome</keyword>
<dbReference type="RefSeq" id="WP_173122390.1">
    <property type="nucleotide sequence ID" value="NZ_JABRWJ010000003.1"/>
</dbReference>
<proteinExistence type="predicted"/>
<sequence>MDRDPLMLDSLQALELRVLEGPQAGARAPLAAGRATVIAAGGSAEADIVLRDDAGAARLRITADIAHALVEVIEGELRLGDQVLAAGAHAGWARHAPLRIGDTVLAFGLACEDEWPAPGEASAAVSTTASAAVDGAQKTRPLRRRAEAWLAATGAAVLLACGGTLWMAHVAAAPQPQAVLTAAALADALKAGEFAPLDAATLPDGKPVLRGRLADAAQRARLEAWLAARQWTPALDLLVDDQIAREIAEVFRVNGIAAQVKPEGAGRFAGEVAERDAERLGRAEDVVRRDVRGLQRLVLRNTATPLPLPTPPVVDDPNKRIASLVPGDPAYVVTVDGARYFVGALLPSGHRIAQIAAQRVVLERDGRQTNLNF</sequence>
<dbReference type="EMBL" id="JABRWJ010000003">
    <property type="protein sequence ID" value="NRF67261.1"/>
    <property type="molecule type" value="Genomic_DNA"/>
</dbReference>
<organism evidence="3 4">
    <name type="scientific">Pseudaquabacterium terrae</name>
    <dbReference type="NCBI Taxonomy" id="2732868"/>
    <lineage>
        <taxon>Bacteria</taxon>
        <taxon>Pseudomonadati</taxon>
        <taxon>Pseudomonadota</taxon>
        <taxon>Betaproteobacteria</taxon>
        <taxon>Burkholderiales</taxon>
        <taxon>Sphaerotilaceae</taxon>
        <taxon>Pseudaquabacterium</taxon>
    </lineage>
</organism>
<evidence type="ECO:0000256" key="1">
    <source>
        <dbReference type="SAM" id="Phobius"/>
    </source>
</evidence>
<gene>
    <name evidence="3" type="ORF">HLB44_09725</name>
</gene>
<evidence type="ECO:0000259" key="2">
    <source>
        <dbReference type="Pfam" id="PF23893"/>
    </source>
</evidence>
<keyword evidence="1" id="KW-0812">Transmembrane</keyword>
<reference evidence="3 4" key="1">
    <citation type="submission" date="2020-05" db="EMBL/GenBank/DDBJ databases">
        <title>Aquincola sp. isolate from soil.</title>
        <authorList>
            <person name="Han J."/>
            <person name="Kim D.-U."/>
        </authorList>
    </citation>
    <scope>NUCLEOTIDE SEQUENCE [LARGE SCALE GENOMIC DNA]</scope>
    <source>
        <strain evidence="3 4">S2</strain>
    </source>
</reference>
<accession>A0ABX2EF88</accession>
<protein>
    <recommendedName>
        <fullName evidence="2">YscD/Y4YQ C-terminal domain-containing protein</fullName>
    </recommendedName>
</protein>
<feature type="domain" description="YscD/Y4YQ C-terminal" evidence="2">
    <location>
        <begin position="327"/>
        <end position="371"/>
    </location>
</feature>